<name>A0ABR3GFN7_9PEZI</name>
<evidence type="ECO:0000256" key="2">
    <source>
        <dbReference type="SAM" id="MobiDB-lite"/>
    </source>
</evidence>
<feature type="compositionally biased region" description="Basic residues" evidence="2">
    <location>
        <begin position="262"/>
        <end position="272"/>
    </location>
</feature>
<reference evidence="3 4" key="1">
    <citation type="submission" date="2024-02" db="EMBL/GenBank/DDBJ databases">
        <title>Discinaceae phylogenomics.</title>
        <authorList>
            <person name="Dirks A.C."/>
            <person name="James T.Y."/>
        </authorList>
    </citation>
    <scope>NUCLEOTIDE SEQUENCE [LARGE SCALE GENOMIC DNA]</scope>
    <source>
        <strain evidence="3 4">ACD0624</strain>
    </source>
</reference>
<gene>
    <name evidence="3" type="ORF">Q9L58_006338</name>
</gene>
<feature type="region of interest" description="Disordered" evidence="2">
    <location>
        <begin position="192"/>
        <end position="214"/>
    </location>
</feature>
<feature type="region of interest" description="Disordered" evidence="2">
    <location>
        <begin position="248"/>
        <end position="311"/>
    </location>
</feature>
<dbReference type="EMBL" id="JBBBZM010000086">
    <property type="protein sequence ID" value="KAL0634742.1"/>
    <property type="molecule type" value="Genomic_DNA"/>
</dbReference>
<keyword evidence="4" id="KW-1185">Reference proteome</keyword>
<feature type="region of interest" description="Disordered" evidence="2">
    <location>
        <begin position="144"/>
        <end position="169"/>
    </location>
</feature>
<accession>A0ABR3GFN7</accession>
<feature type="coiled-coil region" evidence="1">
    <location>
        <begin position="429"/>
        <end position="466"/>
    </location>
</feature>
<evidence type="ECO:0000256" key="1">
    <source>
        <dbReference type="SAM" id="Coils"/>
    </source>
</evidence>
<sequence>MPTQVAPTKGKKRRLPPVFRDAINLSPSISSATDKGSNSSLILENVKSSYSMPKTGAAYFEAAKADEQLPNNHGISIEGALQSDKLVVKRVLVKTRGRKTNGKKRVTRGSSSEIAQFNEQLPYDGDIEIEEAHKSDIPQLAVKRTRARTRGHGEHPGRKSYSTKRATDGVSPEAAQINEQLYSENIQAQNSVAKRTRTHGHRENPGRKSYGTRHSTGAAYIEVANADKQRTSGLLTDDKLSNDQIFINETDNDPTQSDVPHHIKRSRGRPRGQKQGLGRKANITTRARKAKARAKQSSPSPSPSSSDMEDSITVASAVSQWQTPATNKSPAMGSPITMEESVAMEEFIIVEDLVPIEEPITIGEPITVEEPISPTAENFAYAQPGLEPHASKSYSHVIPEDGSEPVCLISITITTSRLMLTNTQYFSEIAVSKENLLELERQEEALENMRIQHEQWKVKMEALDMKILDGINQLGARSANAVSRARTRGTRGRGRGGGRSGSMSLEKSIGILGFGDMNAGIAMVLAKGVLDRQTELGPDDFEAGF</sequence>
<organism evidence="3 4">
    <name type="scientific">Discina gigas</name>
    <dbReference type="NCBI Taxonomy" id="1032678"/>
    <lineage>
        <taxon>Eukaryota</taxon>
        <taxon>Fungi</taxon>
        <taxon>Dikarya</taxon>
        <taxon>Ascomycota</taxon>
        <taxon>Pezizomycotina</taxon>
        <taxon>Pezizomycetes</taxon>
        <taxon>Pezizales</taxon>
        <taxon>Discinaceae</taxon>
        <taxon>Discina</taxon>
    </lineage>
</organism>
<feature type="region of interest" description="Disordered" evidence="2">
    <location>
        <begin position="479"/>
        <end position="502"/>
    </location>
</feature>
<feature type="compositionally biased region" description="Low complexity" evidence="2">
    <location>
        <begin position="295"/>
        <end position="306"/>
    </location>
</feature>
<keyword evidence="1" id="KW-0175">Coiled coil</keyword>
<comment type="caution">
    <text evidence="3">The sequence shown here is derived from an EMBL/GenBank/DDBJ whole genome shotgun (WGS) entry which is preliminary data.</text>
</comment>
<evidence type="ECO:0000313" key="4">
    <source>
        <dbReference type="Proteomes" id="UP001447188"/>
    </source>
</evidence>
<protein>
    <submittedName>
        <fullName evidence="3">Uncharacterized protein</fullName>
    </submittedName>
</protein>
<evidence type="ECO:0000313" key="3">
    <source>
        <dbReference type="EMBL" id="KAL0634742.1"/>
    </source>
</evidence>
<proteinExistence type="predicted"/>
<feature type="compositionally biased region" description="Polar residues" evidence="2">
    <location>
        <begin position="248"/>
        <end position="258"/>
    </location>
</feature>
<dbReference type="Proteomes" id="UP001447188">
    <property type="component" value="Unassembled WGS sequence"/>
</dbReference>
<feature type="compositionally biased region" description="Basic residues" evidence="2">
    <location>
        <begin position="485"/>
        <end position="496"/>
    </location>
</feature>